<accession>A0A8D8YE03</accession>
<dbReference type="AlphaFoldDB" id="A0A8D8YE03"/>
<sequence length="106" mass="12550">MTSSITLLSKLHLLFSLARYEFIYNDLVNCFLSFFLFFFFLFFSFFLFMPMISYRFSTSSSFSSSFFFSTSSFSSSSFFSSRIRYLIHCIILFVSSPPNRGRQFTE</sequence>
<dbReference type="EMBL" id="HBUF01372418">
    <property type="protein sequence ID" value="CAG6726819.1"/>
    <property type="molecule type" value="Transcribed_RNA"/>
</dbReference>
<keyword evidence="1" id="KW-0472">Membrane</keyword>
<proteinExistence type="predicted"/>
<evidence type="ECO:0000313" key="2">
    <source>
        <dbReference type="EMBL" id="CAG6726819.1"/>
    </source>
</evidence>
<feature type="transmembrane region" description="Helical" evidence="1">
    <location>
        <begin position="27"/>
        <end position="52"/>
    </location>
</feature>
<keyword evidence="1" id="KW-1133">Transmembrane helix</keyword>
<evidence type="ECO:0000256" key="1">
    <source>
        <dbReference type="SAM" id="Phobius"/>
    </source>
</evidence>
<name>A0A8D8YE03_9HEMI</name>
<organism evidence="2">
    <name type="scientific">Cacopsylla melanoneura</name>
    <dbReference type="NCBI Taxonomy" id="428564"/>
    <lineage>
        <taxon>Eukaryota</taxon>
        <taxon>Metazoa</taxon>
        <taxon>Ecdysozoa</taxon>
        <taxon>Arthropoda</taxon>
        <taxon>Hexapoda</taxon>
        <taxon>Insecta</taxon>
        <taxon>Pterygota</taxon>
        <taxon>Neoptera</taxon>
        <taxon>Paraneoptera</taxon>
        <taxon>Hemiptera</taxon>
        <taxon>Sternorrhyncha</taxon>
        <taxon>Psylloidea</taxon>
        <taxon>Psyllidae</taxon>
        <taxon>Psyllinae</taxon>
        <taxon>Cacopsylla</taxon>
    </lineage>
</organism>
<protein>
    <submittedName>
        <fullName evidence="2">Uncharacterized protein</fullName>
    </submittedName>
</protein>
<keyword evidence="1" id="KW-0812">Transmembrane</keyword>
<reference evidence="2" key="1">
    <citation type="submission" date="2021-05" db="EMBL/GenBank/DDBJ databases">
        <authorList>
            <person name="Alioto T."/>
            <person name="Alioto T."/>
            <person name="Gomez Garrido J."/>
        </authorList>
    </citation>
    <scope>NUCLEOTIDE SEQUENCE</scope>
</reference>